<accession>A0ABR3K1Y2</accession>
<protein>
    <recommendedName>
        <fullName evidence="1">F-box domain-containing protein</fullName>
    </recommendedName>
</protein>
<dbReference type="CDD" id="cd09917">
    <property type="entry name" value="F-box_SF"/>
    <property type="match status" value="1"/>
</dbReference>
<dbReference type="SMART" id="SM00256">
    <property type="entry name" value="FBOX"/>
    <property type="match status" value="1"/>
</dbReference>
<reference evidence="3" key="1">
    <citation type="submission" date="2024-06" db="EMBL/GenBank/DDBJ databases">
        <title>Multi-omics analyses provide insights into the biosynthesis of the anticancer antibiotic pleurotin in Hohenbuehelia grisea.</title>
        <authorList>
            <person name="Weaver J.A."/>
            <person name="Alberti F."/>
        </authorList>
    </citation>
    <scope>NUCLEOTIDE SEQUENCE [LARGE SCALE GENOMIC DNA]</scope>
    <source>
        <strain evidence="3">T-177</strain>
    </source>
</reference>
<organism evidence="2 3">
    <name type="scientific">Hohenbuehelia grisea</name>
    <dbReference type="NCBI Taxonomy" id="104357"/>
    <lineage>
        <taxon>Eukaryota</taxon>
        <taxon>Fungi</taxon>
        <taxon>Dikarya</taxon>
        <taxon>Basidiomycota</taxon>
        <taxon>Agaricomycotina</taxon>
        <taxon>Agaricomycetes</taxon>
        <taxon>Agaricomycetidae</taxon>
        <taxon>Agaricales</taxon>
        <taxon>Pleurotineae</taxon>
        <taxon>Pleurotaceae</taxon>
        <taxon>Hohenbuehelia</taxon>
    </lineage>
</organism>
<name>A0ABR3K1Y2_9AGAR</name>
<feature type="domain" description="F-box" evidence="1">
    <location>
        <begin position="9"/>
        <end position="58"/>
    </location>
</feature>
<evidence type="ECO:0000313" key="3">
    <source>
        <dbReference type="Proteomes" id="UP001556367"/>
    </source>
</evidence>
<evidence type="ECO:0000313" key="2">
    <source>
        <dbReference type="EMBL" id="KAL0961388.1"/>
    </source>
</evidence>
<dbReference type="EMBL" id="JASNQZ010000001">
    <property type="protein sequence ID" value="KAL0961388.1"/>
    <property type="molecule type" value="Genomic_DNA"/>
</dbReference>
<comment type="caution">
    <text evidence="2">The sequence shown here is derived from an EMBL/GenBank/DDBJ whole genome shotgun (WGS) entry which is preliminary data.</text>
</comment>
<dbReference type="InterPro" id="IPR036047">
    <property type="entry name" value="F-box-like_dom_sf"/>
</dbReference>
<keyword evidence="3" id="KW-1185">Reference proteome</keyword>
<dbReference type="Pfam" id="PF00646">
    <property type="entry name" value="F-box"/>
    <property type="match status" value="1"/>
</dbReference>
<evidence type="ECO:0000259" key="1">
    <source>
        <dbReference type="PROSITE" id="PS50181"/>
    </source>
</evidence>
<dbReference type="Proteomes" id="UP001556367">
    <property type="component" value="Unassembled WGS sequence"/>
</dbReference>
<proteinExistence type="predicted"/>
<dbReference type="SUPFAM" id="SSF81383">
    <property type="entry name" value="F-box domain"/>
    <property type="match status" value="1"/>
</dbReference>
<sequence>MFLPMERRAITFEDLPMDVILELALYLEPEDLLALARTSKSLRSIFLSRISRASWRQSMANLGRPGPVPRLTVTSEPEYCHKMVATKRCSLCSSTKLYPVFELGIRHCSAWHSTDFCQGYAIFRRLMTVPPSLYTLVPRLDGGKFRFHDMNMITHRRQMVLQRWDVINNEPNHTYCKKQLMDVASQYEKLQGDSVALQAFVAKQQARARGMIEQAIDSILWVQGPDKDYTASYQVRRDFIYSNLHRPSYWNRKYEKYLQYDIESWILSEFGMPSGSRFDIMRVFPEIINLARALERRDVLDGNIKEKYQSLVRALPTDECSPMPAWEELDVPTLHIIQEHDHWIMRSSLRPPPPTPAFITAMSTGIVQDLQAGRQGRITRHSRNEELSIFLL</sequence>
<dbReference type="PROSITE" id="PS50181">
    <property type="entry name" value="FBOX"/>
    <property type="match status" value="1"/>
</dbReference>
<dbReference type="InterPro" id="IPR001810">
    <property type="entry name" value="F-box_dom"/>
</dbReference>
<gene>
    <name evidence="2" type="ORF">HGRIS_006339</name>
</gene>